<proteinExistence type="predicted"/>
<name>A0A1N6RDZ7_9GAMM</name>
<comment type="catalytic activity">
    <reaction evidence="1">
        <text>ATP + protein L-histidine = ADP + protein N-phospho-L-histidine.</text>
        <dbReference type="EC" id="2.7.13.3"/>
    </reaction>
</comment>
<evidence type="ECO:0000313" key="8">
    <source>
        <dbReference type="Proteomes" id="UP000241788"/>
    </source>
</evidence>
<evidence type="ECO:0000256" key="4">
    <source>
        <dbReference type="ARBA" id="ARBA00022679"/>
    </source>
</evidence>
<dbReference type="Pfam" id="PF02518">
    <property type="entry name" value="HATPase_c"/>
    <property type="match status" value="1"/>
</dbReference>
<dbReference type="InterPro" id="IPR005467">
    <property type="entry name" value="His_kinase_dom"/>
</dbReference>
<dbReference type="PANTHER" id="PTHR42878">
    <property type="entry name" value="TWO-COMPONENT HISTIDINE KINASE"/>
    <property type="match status" value="1"/>
</dbReference>
<dbReference type="GO" id="GO:0000155">
    <property type="term" value="F:phosphorelay sensor kinase activity"/>
    <property type="evidence" value="ECO:0007669"/>
    <property type="project" value="InterPro"/>
</dbReference>
<protein>
    <recommendedName>
        <fullName evidence="2">histidine kinase</fullName>
        <ecNumber evidence="2">2.7.13.3</ecNumber>
    </recommendedName>
</protein>
<dbReference type="PROSITE" id="PS50109">
    <property type="entry name" value="HIS_KIN"/>
    <property type="match status" value="1"/>
</dbReference>
<dbReference type="GO" id="GO:0007234">
    <property type="term" value="P:osmosensory signaling via phosphorelay pathway"/>
    <property type="evidence" value="ECO:0007669"/>
    <property type="project" value="TreeGrafter"/>
</dbReference>
<reference evidence="8" key="1">
    <citation type="submission" date="2017-01" db="EMBL/GenBank/DDBJ databases">
        <authorList>
            <person name="Varghese N."/>
            <person name="Submissions S."/>
        </authorList>
    </citation>
    <scope>NUCLEOTIDE SEQUENCE [LARGE SCALE GENOMIC DNA]</scope>
    <source>
        <strain evidence="8">UM1</strain>
    </source>
</reference>
<keyword evidence="8" id="KW-1185">Reference proteome</keyword>
<evidence type="ECO:0000256" key="1">
    <source>
        <dbReference type="ARBA" id="ARBA00000085"/>
    </source>
</evidence>
<keyword evidence="4" id="KW-0808">Transferase</keyword>
<dbReference type="EC" id="2.7.13.3" evidence="2"/>
<dbReference type="SUPFAM" id="SSF55874">
    <property type="entry name" value="ATPase domain of HSP90 chaperone/DNA topoisomerase II/histidine kinase"/>
    <property type="match status" value="1"/>
</dbReference>
<dbReference type="CDD" id="cd00075">
    <property type="entry name" value="HATPase"/>
    <property type="match status" value="1"/>
</dbReference>
<dbReference type="PRINTS" id="PR00344">
    <property type="entry name" value="BCTRLSENSOR"/>
</dbReference>
<dbReference type="AlphaFoldDB" id="A0A1N6RDZ7"/>
<dbReference type="STRING" id="1604334.SAMN05421546_0974"/>
<dbReference type="PANTHER" id="PTHR42878:SF15">
    <property type="entry name" value="BACTERIOPHYTOCHROME"/>
    <property type="match status" value="1"/>
</dbReference>
<dbReference type="Gene3D" id="1.10.287.130">
    <property type="match status" value="1"/>
</dbReference>
<dbReference type="OrthoDB" id="9808408at2"/>
<dbReference type="Proteomes" id="UP000241788">
    <property type="component" value="Unassembled WGS sequence"/>
</dbReference>
<dbReference type="SUPFAM" id="SSF47384">
    <property type="entry name" value="Homodimeric domain of signal transducing histidine kinase"/>
    <property type="match status" value="1"/>
</dbReference>
<feature type="domain" description="Histidine kinase" evidence="6">
    <location>
        <begin position="54"/>
        <end position="266"/>
    </location>
</feature>
<dbReference type="CDD" id="cd00082">
    <property type="entry name" value="HisKA"/>
    <property type="match status" value="1"/>
</dbReference>
<keyword evidence="5" id="KW-0418">Kinase</keyword>
<organism evidence="7 8">
    <name type="scientific">Solilutibacter tolerans</name>
    <dbReference type="NCBI Taxonomy" id="1604334"/>
    <lineage>
        <taxon>Bacteria</taxon>
        <taxon>Pseudomonadati</taxon>
        <taxon>Pseudomonadota</taxon>
        <taxon>Gammaproteobacteria</taxon>
        <taxon>Lysobacterales</taxon>
        <taxon>Lysobacteraceae</taxon>
        <taxon>Solilutibacter</taxon>
    </lineage>
</organism>
<dbReference type="EMBL" id="FTLW01000002">
    <property type="protein sequence ID" value="SIQ27019.1"/>
    <property type="molecule type" value="Genomic_DNA"/>
</dbReference>
<dbReference type="SMART" id="SM00388">
    <property type="entry name" value="HisKA"/>
    <property type="match status" value="1"/>
</dbReference>
<accession>A0A1N6RDZ7</accession>
<keyword evidence="3" id="KW-0597">Phosphoprotein</keyword>
<dbReference type="InterPro" id="IPR004358">
    <property type="entry name" value="Sig_transdc_His_kin-like_C"/>
</dbReference>
<dbReference type="SMART" id="SM00387">
    <property type="entry name" value="HATPase_c"/>
    <property type="match status" value="1"/>
</dbReference>
<evidence type="ECO:0000313" key="7">
    <source>
        <dbReference type="EMBL" id="SIQ27019.1"/>
    </source>
</evidence>
<dbReference type="InterPro" id="IPR050351">
    <property type="entry name" value="BphY/WalK/GraS-like"/>
</dbReference>
<dbReference type="InterPro" id="IPR036890">
    <property type="entry name" value="HATPase_C_sf"/>
</dbReference>
<gene>
    <name evidence="7" type="ORF">SAMN05421546_0974</name>
</gene>
<dbReference type="GO" id="GO:0030295">
    <property type="term" value="F:protein kinase activator activity"/>
    <property type="evidence" value="ECO:0007669"/>
    <property type="project" value="TreeGrafter"/>
</dbReference>
<dbReference type="RefSeq" id="WP_076585825.1">
    <property type="nucleotide sequence ID" value="NZ_FTLW01000002.1"/>
</dbReference>
<dbReference type="InterPro" id="IPR003594">
    <property type="entry name" value="HATPase_dom"/>
</dbReference>
<evidence type="ECO:0000256" key="5">
    <source>
        <dbReference type="ARBA" id="ARBA00022777"/>
    </source>
</evidence>
<dbReference type="InterPro" id="IPR003661">
    <property type="entry name" value="HisK_dim/P_dom"/>
</dbReference>
<dbReference type="Gene3D" id="3.30.565.10">
    <property type="entry name" value="Histidine kinase-like ATPase, C-terminal domain"/>
    <property type="match status" value="1"/>
</dbReference>
<dbReference type="Pfam" id="PF00512">
    <property type="entry name" value="HisKA"/>
    <property type="match status" value="1"/>
</dbReference>
<evidence type="ECO:0000256" key="3">
    <source>
        <dbReference type="ARBA" id="ARBA00022553"/>
    </source>
</evidence>
<dbReference type="InterPro" id="IPR036097">
    <property type="entry name" value="HisK_dim/P_sf"/>
</dbReference>
<sequence length="271" mass="29186">MSGAPPTQTLENPGVDGNGQADKLLDVAELRARISTLEMQLAQLSAVQAAMAQGISHDLRAPLRAIDGFAMQLARELDSDEAASQQVAKIRAAAARMGGLTESLIEYARMASAPLQLTAVDIPFLVDWAVMDLRGQYPDLDIDAQVQADLEVAGDERLLRIFFDKVLDNSRKFTRQGNGTSVRIRGERTDEGIHIEVSDDGIGMTMRNAEQPFEPFMRLHGHRDGAGDGLGLAIAQAVVLRHGGRIWAESEPGKGTTVHAVLPGFPPTTKA</sequence>
<evidence type="ECO:0000256" key="2">
    <source>
        <dbReference type="ARBA" id="ARBA00012438"/>
    </source>
</evidence>
<dbReference type="GO" id="GO:0000156">
    <property type="term" value="F:phosphorelay response regulator activity"/>
    <property type="evidence" value="ECO:0007669"/>
    <property type="project" value="TreeGrafter"/>
</dbReference>
<evidence type="ECO:0000259" key="6">
    <source>
        <dbReference type="PROSITE" id="PS50109"/>
    </source>
</evidence>